<dbReference type="PROSITE" id="PS50157">
    <property type="entry name" value="ZINC_FINGER_C2H2_2"/>
    <property type="match status" value="2"/>
</dbReference>
<evidence type="ECO:0000313" key="5">
    <source>
        <dbReference type="EMBL" id="KAK7715572.1"/>
    </source>
</evidence>
<organism evidence="5 6">
    <name type="scientific">Diaporthe eres</name>
    <name type="common">Phomopsis oblonga</name>
    <dbReference type="NCBI Taxonomy" id="83184"/>
    <lineage>
        <taxon>Eukaryota</taxon>
        <taxon>Fungi</taxon>
        <taxon>Dikarya</taxon>
        <taxon>Ascomycota</taxon>
        <taxon>Pezizomycotina</taxon>
        <taxon>Sordariomycetes</taxon>
        <taxon>Sordariomycetidae</taxon>
        <taxon>Diaporthales</taxon>
        <taxon>Diaporthaceae</taxon>
        <taxon>Diaporthe</taxon>
        <taxon>Diaporthe eres species complex</taxon>
    </lineage>
</organism>
<dbReference type="Proteomes" id="UP001430848">
    <property type="component" value="Unassembled WGS sequence"/>
</dbReference>
<dbReference type="InterPro" id="IPR036236">
    <property type="entry name" value="Znf_C2H2_sf"/>
</dbReference>
<protein>
    <recommendedName>
        <fullName evidence="4">C2H2-type domain-containing protein</fullName>
    </recommendedName>
</protein>
<keyword evidence="2" id="KW-0863">Zinc-finger</keyword>
<dbReference type="InterPro" id="IPR054471">
    <property type="entry name" value="GPIID_WHD"/>
</dbReference>
<dbReference type="SUPFAM" id="SSF52540">
    <property type="entry name" value="P-loop containing nucleoside triphosphate hydrolases"/>
    <property type="match status" value="1"/>
</dbReference>
<dbReference type="InterPro" id="IPR056125">
    <property type="entry name" value="DUF7708"/>
</dbReference>
<dbReference type="Pfam" id="PF24809">
    <property type="entry name" value="DUF7708"/>
    <property type="match status" value="1"/>
</dbReference>
<dbReference type="Pfam" id="PF24883">
    <property type="entry name" value="NPHP3_N"/>
    <property type="match status" value="1"/>
</dbReference>
<feature type="compositionally biased region" description="Acidic residues" evidence="3">
    <location>
        <begin position="873"/>
        <end position="883"/>
    </location>
</feature>
<dbReference type="PANTHER" id="PTHR10039:SF14">
    <property type="entry name" value="NACHT DOMAIN-CONTAINING PROTEIN"/>
    <property type="match status" value="1"/>
</dbReference>
<reference evidence="5 6" key="1">
    <citation type="submission" date="2024-02" db="EMBL/GenBank/DDBJ databases">
        <title>De novo assembly and annotation of 12 fungi associated with fruit tree decline syndrome in Ontario, Canada.</title>
        <authorList>
            <person name="Sulman M."/>
            <person name="Ellouze W."/>
            <person name="Ilyukhin E."/>
        </authorList>
    </citation>
    <scope>NUCLEOTIDE SEQUENCE [LARGE SCALE GENOMIC DNA]</scope>
    <source>
        <strain evidence="5 6">M169</strain>
    </source>
</reference>
<dbReference type="Gene3D" id="3.40.50.300">
    <property type="entry name" value="P-loop containing nucleotide triphosphate hydrolases"/>
    <property type="match status" value="1"/>
</dbReference>
<feature type="domain" description="C2H2-type" evidence="4">
    <location>
        <begin position="912"/>
        <end position="939"/>
    </location>
</feature>
<name>A0ABR1NU00_DIAER</name>
<dbReference type="Gene3D" id="3.30.160.60">
    <property type="entry name" value="Classic Zinc Finger"/>
    <property type="match status" value="2"/>
</dbReference>
<dbReference type="PANTHER" id="PTHR10039">
    <property type="entry name" value="AMELOGENIN"/>
    <property type="match status" value="1"/>
</dbReference>
<evidence type="ECO:0000256" key="2">
    <source>
        <dbReference type="PROSITE-ProRule" id="PRU00042"/>
    </source>
</evidence>
<dbReference type="EMBL" id="JAKNSF020000109">
    <property type="protein sequence ID" value="KAK7715572.1"/>
    <property type="molecule type" value="Genomic_DNA"/>
</dbReference>
<keyword evidence="2" id="KW-0479">Metal-binding</keyword>
<evidence type="ECO:0000259" key="4">
    <source>
        <dbReference type="PROSITE" id="PS50157"/>
    </source>
</evidence>
<evidence type="ECO:0000256" key="1">
    <source>
        <dbReference type="ARBA" id="ARBA00022737"/>
    </source>
</evidence>
<feature type="compositionally biased region" description="Acidic residues" evidence="3">
    <location>
        <begin position="853"/>
        <end position="865"/>
    </location>
</feature>
<keyword evidence="6" id="KW-1185">Reference proteome</keyword>
<evidence type="ECO:0000256" key="3">
    <source>
        <dbReference type="SAM" id="MobiDB-lite"/>
    </source>
</evidence>
<dbReference type="PROSITE" id="PS00028">
    <property type="entry name" value="ZINC_FINGER_C2H2_1"/>
    <property type="match status" value="2"/>
</dbReference>
<keyword evidence="1" id="KW-0677">Repeat</keyword>
<sequence>MSTASDSTFHTALQQFKDGLDHAEKESFKLVKFEDLLREISDLQARLLRQRRGKNLARLRPFLEAMKELGKVVEVFGNSSELVAFVWGPMKFLLQVSSSWADAFHDLIEMYEKIGESLPQLLQTERLFREDTGMRRVLSLVYKDILEFHRLAMTYFKQPMLKQMFQATWKTYKTRFDPLIANIHDHGMLVQNQATLAQIEEFRRDRLASCQQHEAHRLRELYTWLRSPDHDQASNAENDQYEYSRVRRDCPGSGGWVLSKQVFNEWMDPAFPAIPPLLWINGAPGVGKSVLTSFIVEQVRLLSPAPTLLFFYCKSRDNSRDDFISIARSFLSELLRCHHDVLCPFFYDEFSESSEAVLSKVQDIEELLRVSLLNCAKVYIVIDGIDECGRDQRKRITSWFRDVVENLEPPHLDRVRCLFVSQDDGVARKDFDGITALKIKPADVENDIEQYSSHEAAQIQSIFQLSDEMRASIASTMKKAADGMILIVQLMASNLKHQTTVEEIEDELQDERLPKQLDDAYDRIMVRLFERASSREREASRVIFRWLCYAKRPLRWHEIQAAQAINLDGQCVEWERRRFRVEPKDLCGSLVALSRDGVIDFVHSTARSYIATSKHIDLSSAELTLANLSVDYLNMPGFLRDTPDVAALLLRGYYGFMDYAVANWVRHVEEAATGADEGDAMIEDLAESLTALLDMHFTVPKKHFTVSQGNKMRLQVFRSLPRFRDLEQAVVWARKEVTFFGETKESERALDLGCVVGKVRSELERAIDGARNGTAKEAHELEAMYGPKPFKCSRLSCRYFYDGFTTAQQREQHHDKHLLPFRCTTVGCPRSSLGMASKRELEKYIRDTHMAPGDDDYPDLDEESAQEGPVTPGDEESSSLDEPNDQRDTAGPAKSQRHKAAPKAKRPRISEWTCDVCSKVFRKKFNLQSHMATHSDEREFCCSMCDLSFARVSDRNRHEKTHEEPGFACGGELPDGRRWGCGQRFVRADTLRNHYRTAAGQACIRGAPRGDI</sequence>
<comment type="caution">
    <text evidence="5">The sequence shown here is derived from an EMBL/GenBank/DDBJ whole genome shotgun (WGS) entry which is preliminary data.</text>
</comment>
<dbReference type="InterPro" id="IPR013087">
    <property type="entry name" value="Znf_C2H2_type"/>
</dbReference>
<dbReference type="SUPFAM" id="SSF57667">
    <property type="entry name" value="beta-beta-alpha zinc fingers"/>
    <property type="match status" value="1"/>
</dbReference>
<dbReference type="SMART" id="SM00355">
    <property type="entry name" value="ZnF_C2H2"/>
    <property type="match status" value="3"/>
</dbReference>
<dbReference type="InterPro" id="IPR027417">
    <property type="entry name" value="P-loop_NTPase"/>
</dbReference>
<dbReference type="InterPro" id="IPR056884">
    <property type="entry name" value="NPHP3-like_N"/>
</dbReference>
<feature type="domain" description="C2H2-type" evidence="4">
    <location>
        <begin position="940"/>
        <end position="962"/>
    </location>
</feature>
<dbReference type="Pfam" id="PF00096">
    <property type="entry name" value="zf-C2H2"/>
    <property type="match status" value="1"/>
</dbReference>
<feature type="region of interest" description="Disordered" evidence="3">
    <location>
        <begin position="849"/>
        <end position="906"/>
    </location>
</feature>
<evidence type="ECO:0000313" key="6">
    <source>
        <dbReference type="Proteomes" id="UP001430848"/>
    </source>
</evidence>
<keyword evidence="2" id="KW-0862">Zinc</keyword>
<gene>
    <name evidence="5" type="ORF">SLS63_011477</name>
</gene>
<accession>A0ABR1NU00</accession>
<feature type="compositionally biased region" description="Basic residues" evidence="3">
    <location>
        <begin position="895"/>
        <end position="906"/>
    </location>
</feature>
<dbReference type="Pfam" id="PF22939">
    <property type="entry name" value="WHD_GPIID"/>
    <property type="match status" value="1"/>
</dbReference>
<proteinExistence type="predicted"/>